<organism evidence="9 10">
    <name type="scientific">Hyphomicrobium denitrificans (strain ATCC 51888 / DSM 1869 / NCIMB 11706 / TK 0415)</name>
    <dbReference type="NCBI Taxonomy" id="582899"/>
    <lineage>
        <taxon>Bacteria</taxon>
        <taxon>Pseudomonadati</taxon>
        <taxon>Pseudomonadota</taxon>
        <taxon>Alphaproteobacteria</taxon>
        <taxon>Hyphomicrobiales</taxon>
        <taxon>Hyphomicrobiaceae</taxon>
        <taxon>Hyphomicrobium</taxon>
    </lineage>
</organism>
<keyword evidence="3 7" id="KW-1133">Transmembrane helix</keyword>
<reference evidence="10" key="1">
    <citation type="journal article" date="2011" name="J. Bacteriol.">
        <title>Genome sequences of eight morphologically diverse alphaproteobacteria.</title>
        <authorList>
            <consortium name="US DOE Joint Genome Institute"/>
            <person name="Brown P.J."/>
            <person name="Kysela D.T."/>
            <person name="Buechlein A."/>
            <person name="Hemmerich C."/>
            <person name="Brun Y.V."/>
        </authorList>
    </citation>
    <scope>NUCLEOTIDE SEQUENCE [LARGE SCALE GENOMIC DNA]</scope>
    <source>
        <strain evidence="10">ATCC 51888 / DSM 1869 / NCIB 11706 / TK 0415</strain>
    </source>
</reference>
<evidence type="ECO:0000256" key="5">
    <source>
        <dbReference type="ARBA" id="ARBA00023172"/>
    </source>
</evidence>
<dbReference type="EMBL" id="CP002083">
    <property type="protein sequence ID" value="ADJ21933.1"/>
    <property type="molecule type" value="Genomic_DNA"/>
</dbReference>
<protein>
    <submittedName>
        <fullName evidence="9">Integrase family protein</fullName>
    </submittedName>
</protein>
<evidence type="ECO:0000256" key="1">
    <source>
        <dbReference type="ARBA" id="ARBA00004141"/>
    </source>
</evidence>
<feature type="transmembrane region" description="Helical" evidence="7">
    <location>
        <begin position="470"/>
        <end position="490"/>
    </location>
</feature>
<evidence type="ECO:0000256" key="2">
    <source>
        <dbReference type="ARBA" id="ARBA00022692"/>
    </source>
</evidence>
<name>D8JQ12_HYPDA</name>
<evidence type="ECO:0000256" key="7">
    <source>
        <dbReference type="SAM" id="Phobius"/>
    </source>
</evidence>
<evidence type="ECO:0000256" key="6">
    <source>
        <dbReference type="SAM" id="MobiDB-lite"/>
    </source>
</evidence>
<dbReference type="Pfam" id="PF00589">
    <property type="entry name" value="Phage_integrase"/>
    <property type="match status" value="1"/>
</dbReference>
<dbReference type="PROSITE" id="PS51898">
    <property type="entry name" value="TYR_RECOMBINASE"/>
    <property type="match status" value="1"/>
</dbReference>
<proteinExistence type="predicted"/>
<feature type="transmembrane region" description="Helical" evidence="7">
    <location>
        <begin position="410"/>
        <end position="429"/>
    </location>
</feature>
<accession>D8JQ12</accession>
<dbReference type="Gene3D" id="1.10.443.10">
    <property type="entry name" value="Intergrase catalytic core"/>
    <property type="match status" value="1"/>
</dbReference>
<dbReference type="InterPro" id="IPR007016">
    <property type="entry name" value="O-antigen_ligase-rel_domated"/>
</dbReference>
<dbReference type="GO" id="GO:0003677">
    <property type="term" value="F:DNA binding"/>
    <property type="evidence" value="ECO:0007669"/>
    <property type="project" value="InterPro"/>
</dbReference>
<feature type="transmembrane region" description="Helical" evidence="7">
    <location>
        <begin position="436"/>
        <end position="458"/>
    </location>
</feature>
<feature type="transmembrane region" description="Helical" evidence="7">
    <location>
        <begin position="657"/>
        <end position="675"/>
    </location>
</feature>
<feature type="transmembrane region" description="Helical" evidence="7">
    <location>
        <begin position="525"/>
        <end position="541"/>
    </location>
</feature>
<dbReference type="GO" id="GO:0006310">
    <property type="term" value="P:DNA recombination"/>
    <property type="evidence" value="ECO:0007669"/>
    <property type="project" value="UniProtKB-KW"/>
</dbReference>
<dbReference type="Proteomes" id="UP000002033">
    <property type="component" value="Chromosome"/>
</dbReference>
<feature type="transmembrane region" description="Helical" evidence="7">
    <location>
        <begin position="621"/>
        <end position="645"/>
    </location>
</feature>
<evidence type="ECO:0000256" key="4">
    <source>
        <dbReference type="ARBA" id="ARBA00023136"/>
    </source>
</evidence>
<keyword evidence="10" id="KW-1185">Reference proteome</keyword>
<evidence type="ECO:0000313" key="10">
    <source>
        <dbReference type="Proteomes" id="UP000002033"/>
    </source>
</evidence>
<dbReference type="Pfam" id="PF04932">
    <property type="entry name" value="Wzy_C"/>
    <property type="match status" value="1"/>
</dbReference>
<dbReference type="PANTHER" id="PTHR37422:SF23">
    <property type="entry name" value="TEICHURONIC ACID BIOSYNTHESIS PROTEIN TUAE"/>
    <property type="match status" value="1"/>
</dbReference>
<evidence type="ECO:0000259" key="8">
    <source>
        <dbReference type="PROSITE" id="PS51898"/>
    </source>
</evidence>
<dbReference type="SUPFAM" id="SSF56349">
    <property type="entry name" value="DNA breaking-rejoining enzymes"/>
    <property type="match status" value="1"/>
</dbReference>
<feature type="domain" description="Tyr recombinase" evidence="8">
    <location>
        <begin position="178"/>
        <end position="356"/>
    </location>
</feature>
<dbReference type="InterPro" id="IPR051533">
    <property type="entry name" value="WaaL-like"/>
</dbReference>
<dbReference type="HOGENOM" id="CLU_385783_0_0_5"/>
<dbReference type="AlphaFoldDB" id="D8JQ12"/>
<keyword evidence="4 7" id="KW-0472">Membrane</keyword>
<dbReference type="KEGG" id="hdn:Hden_0106"/>
<dbReference type="GO" id="GO:0015074">
    <property type="term" value="P:DNA integration"/>
    <property type="evidence" value="ECO:0007669"/>
    <property type="project" value="InterPro"/>
</dbReference>
<keyword evidence="5" id="KW-0233">DNA recombination</keyword>
<feature type="transmembrane region" description="Helical" evidence="7">
    <location>
        <begin position="546"/>
        <end position="568"/>
    </location>
</feature>
<feature type="transmembrane region" description="Helical" evidence="7">
    <location>
        <begin position="502"/>
        <end position="519"/>
    </location>
</feature>
<feature type="region of interest" description="Disordered" evidence="6">
    <location>
        <begin position="370"/>
        <end position="396"/>
    </location>
</feature>
<dbReference type="InterPro" id="IPR013762">
    <property type="entry name" value="Integrase-like_cat_sf"/>
</dbReference>
<keyword evidence="2 7" id="KW-0812">Transmembrane</keyword>
<dbReference type="PANTHER" id="PTHR37422">
    <property type="entry name" value="TEICHURONIC ACID BIOSYNTHESIS PROTEIN TUAE"/>
    <property type="match status" value="1"/>
</dbReference>
<dbReference type="GO" id="GO:0016020">
    <property type="term" value="C:membrane"/>
    <property type="evidence" value="ECO:0007669"/>
    <property type="project" value="UniProtKB-SubCell"/>
</dbReference>
<evidence type="ECO:0000313" key="9">
    <source>
        <dbReference type="EMBL" id="ADJ21933.1"/>
    </source>
</evidence>
<evidence type="ECO:0000256" key="3">
    <source>
        <dbReference type="ARBA" id="ARBA00022989"/>
    </source>
</evidence>
<dbReference type="eggNOG" id="COG3307">
    <property type="taxonomic scope" value="Bacteria"/>
</dbReference>
<dbReference type="eggNOG" id="COG0582">
    <property type="taxonomic scope" value="Bacteria"/>
</dbReference>
<dbReference type="InterPro" id="IPR011010">
    <property type="entry name" value="DNA_brk_join_enz"/>
</dbReference>
<dbReference type="OrthoDB" id="7873969at2"/>
<sequence length="716" mass="78654">MTVGADMRIGYRYLVEDTDRHGNVRIYFRYPGYRKIRLRERPTSPEFAERYSSLIEQFATGCYKEAEKTSVSAVPGTLGWLVTAFRASKDFSNLDPSTQRTRARVLESMLNEPIFQEAAETFRNFPLDRIKLSDLEVLRDRKKALPGAATDRVKALRPMFKWATSKKHCVANPAISLTKPRLISNGHHTWLPDEIEAFQRRHPLGTKAHLALSIMLYTGARRSDAVQLGRQHEQGDSLRWTAHKNRNRYPTIIHIPMLQPLAAAIQAGPTGDMVYLLTEYGKPFTIAGFGNWFHDRCIEAGLPQCSAHGLRKAGSTRAAEAGATAHQLMAMFGWRSLAEAEIYTRAAERKKMAALGMAFLEKGVQAGESVPPIPDIKSSGTNNKKKPAKSDAAGAAGAPYGSPTATFGSGVSHALFIAGLYGLILYAQLHLRFREILWLTAGAACACVIVTLVAAPHIDGRLLLVGRTDNPILAAGAMAAGLFAAITLLAYHIDIRRTPLKALLAATMICITLTAIYLTGSRGPLLALILALALTTLVICYGSRTLLFVSAFGAYGLVAAGVLFYGPIRDVLCPEIELACRDPSRYGIWMQSLDAIASHPLWGVGSAFRFPGEIPHAHNTYLGMALHFGIPLAIFFIAVMAVALSRASELKNKDEKFFVVAMLIFANGFMASDLSEPLRSFNTHYLFLWTPIFLAMIRPHVAQDETHIEEEQRSSG</sequence>
<dbReference type="InterPro" id="IPR002104">
    <property type="entry name" value="Integrase_catalytic"/>
</dbReference>
<comment type="subcellular location">
    <subcellularLocation>
        <location evidence="1">Membrane</location>
        <topology evidence="1">Multi-pass membrane protein</topology>
    </subcellularLocation>
</comment>
<gene>
    <name evidence="9" type="ordered locus">Hden_0106</name>
</gene>
<dbReference type="STRING" id="582899.Hden_0106"/>